<dbReference type="EMBL" id="JAPEUY010000003">
    <property type="protein sequence ID" value="KAJ4375068.1"/>
    <property type="molecule type" value="Genomic_DNA"/>
</dbReference>
<proteinExistence type="predicted"/>
<reference evidence="2" key="1">
    <citation type="submission" date="2022-10" db="EMBL/GenBank/DDBJ databases">
        <title>Tapping the CABI collections for fungal endophytes: first genome assemblies for Collariella, Neodidymelliopsis, Ascochyta clinopodiicola, Didymella pomorum, Didymosphaeria variabile, Neocosmospora piperis and Neocucurbitaria cava.</title>
        <authorList>
            <person name="Hill R."/>
        </authorList>
    </citation>
    <scope>NUCLEOTIDE SEQUENCE</scope>
    <source>
        <strain evidence="2">IMI 356814</strain>
    </source>
</reference>
<keyword evidence="3" id="KW-1185">Reference proteome</keyword>
<dbReference type="Proteomes" id="UP001140560">
    <property type="component" value="Unassembled WGS sequence"/>
</dbReference>
<dbReference type="AlphaFoldDB" id="A0A9W9CQJ6"/>
<gene>
    <name evidence="2" type="ORF">N0V83_002148</name>
</gene>
<evidence type="ECO:0000313" key="2">
    <source>
        <dbReference type="EMBL" id="KAJ4375068.1"/>
    </source>
</evidence>
<accession>A0A9W9CQJ6</accession>
<evidence type="ECO:0000313" key="3">
    <source>
        <dbReference type="Proteomes" id="UP001140560"/>
    </source>
</evidence>
<sequence length="313" mass="33034">MLVTGIILAPAAIATPAVQDLVNLRAVINAAASTIGDQNNPNRGFGLGLFGGSDNQMGTANLVQNITMTILQSKFQLDTNKTAWLLPANMTNTTNLSNGIPSPTLPLTSSITNPSIVPTTTPTLDNITTDLSTPYIDYVSAIPNLGTSLTSLGRAYHKEMNSPIYVAITALQQAISAFQSTALQSNLINTQAILRAIRANSALGDSQQAWSRFLNLPGPGGAAGNSDDGSGSGSGAGSSGVFKKRDAPPETRLPPTEGKFYTHKELWGRKQPRVKQLRGGKYVSARAYDAVVGWEEQGERTAEHARVGHLHAA</sequence>
<name>A0A9W9CQJ6_9PLEO</name>
<dbReference type="OrthoDB" id="3860394at2759"/>
<protein>
    <submittedName>
        <fullName evidence="2">Uncharacterized protein</fullName>
    </submittedName>
</protein>
<feature type="region of interest" description="Disordered" evidence="1">
    <location>
        <begin position="214"/>
        <end position="264"/>
    </location>
</feature>
<evidence type="ECO:0000256" key="1">
    <source>
        <dbReference type="SAM" id="MobiDB-lite"/>
    </source>
</evidence>
<comment type="caution">
    <text evidence="2">The sequence shown here is derived from an EMBL/GenBank/DDBJ whole genome shotgun (WGS) entry which is preliminary data.</text>
</comment>
<organism evidence="2 3">
    <name type="scientific">Neocucurbitaria cava</name>
    <dbReference type="NCBI Taxonomy" id="798079"/>
    <lineage>
        <taxon>Eukaryota</taxon>
        <taxon>Fungi</taxon>
        <taxon>Dikarya</taxon>
        <taxon>Ascomycota</taxon>
        <taxon>Pezizomycotina</taxon>
        <taxon>Dothideomycetes</taxon>
        <taxon>Pleosporomycetidae</taxon>
        <taxon>Pleosporales</taxon>
        <taxon>Pleosporineae</taxon>
        <taxon>Cucurbitariaceae</taxon>
        <taxon>Neocucurbitaria</taxon>
    </lineage>
</organism>